<dbReference type="Proteomes" id="UP001160148">
    <property type="component" value="Unassembled WGS sequence"/>
</dbReference>
<dbReference type="GO" id="GO:0045116">
    <property type="term" value="P:protein neddylation"/>
    <property type="evidence" value="ECO:0007669"/>
    <property type="project" value="TreeGrafter"/>
</dbReference>
<feature type="domain" description="DCUN1" evidence="3">
    <location>
        <begin position="39"/>
        <end position="225"/>
    </location>
</feature>
<evidence type="ECO:0000259" key="3">
    <source>
        <dbReference type="PROSITE" id="PS51229"/>
    </source>
</evidence>
<dbReference type="InterPro" id="IPR005176">
    <property type="entry name" value="PONY_dom"/>
</dbReference>
<protein>
    <recommendedName>
        <fullName evidence="1">Defective in cullin neddylation protein</fullName>
    </recommendedName>
</protein>
<dbReference type="InterPro" id="IPR014764">
    <property type="entry name" value="DCN-prot"/>
</dbReference>
<dbReference type="AlphaFoldDB" id="A0AAV0XKM8"/>
<evidence type="ECO:0000313" key="4">
    <source>
        <dbReference type="EMBL" id="CAI6368683.1"/>
    </source>
</evidence>
<organism evidence="4 5">
    <name type="scientific">Macrosiphum euphorbiae</name>
    <name type="common">potato aphid</name>
    <dbReference type="NCBI Taxonomy" id="13131"/>
    <lineage>
        <taxon>Eukaryota</taxon>
        <taxon>Metazoa</taxon>
        <taxon>Ecdysozoa</taxon>
        <taxon>Arthropoda</taxon>
        <taxon>Hexapoda</taxon>
        <taxon>Insecta</taxon>
        <taxon>Pterygota</taxon>
        <taxon>Neoptera</taxon>
        <taxon>Paraneoptera</taxon>
        <taxon>Hemiptera</taxon>
        <taxon>Sternorrhyncha</taxon>
        <taxon>Aphidomorpha</taxon>
        <taxon>Aphidoidea</taxon>
        <taxon>Aphididae</taxon>
        <taxon>Macrosiphini</taxon>
        <taxon>Macrosiphum</taxon>
    </lineage>
</organism>
<evidence type="ECO:0000256" key="1">
    <source>
        <dbReference type="RuleBase" id="RU410713"/>
    </source>
</evidence>
<gene>
    <name evidence="4" type="ORF">MEUPH1_LOCUS23012</name>
</gene>
<dbReference type="EMBL" id="CARXXK010000005">
    <property type="protein sequence ID" value="CAI6368683.1"/>
    <property type="molecule type" value="Genomic_DNA"/>
</dbReference>
<dbReference type="GO" id="GO:0097602">
    <property type="term" value="F:cullin family protein binding"/>
    <property type="evidence" value="ECO:0007669"/>
    <property type="project" value="TreeGrafter"/>
</dbReference>
<dbReference type="PANTHER" id="PTHR12281:SF12">
    <property type="entry name" value="DEFECTIVE IN CULLIN NEDDYLATION PROTEIN"/>
    <property type="match status" value="1"/>
</dbReference>
<comment type="caution">
    <text evidence="4">The sequence shown here is derived from an EMBL/GenBank/DDBJ whole genome shotgun (WGS) entry which is preliminary data.</text>
</comment>
<comment type="function">
    <text evidence="1">Neddylation of cullins play an essential role in the regulation of SCF-type complexes activity.</text>
</comment>
<dbReference type="Gene3D" id="1.10.238.10">
    <property type="entry name" value="EF-hand"/>
    <property type="match status" value="1"/>
</dbReference>
<dbReference type="Pfam" id="PF03556">
    <property type="entry name" value="Cullin_binding"/>
    <property type="match status" value="1"/>
</dbReference>
<proteinExistence type="predicted"/>
<dbReference type="FunFam" id="1.10.238.200:FF:000002">
    <property type="entry name" value="DCN1-like protein"/>
    <property type="match status" value="1"/>
</dbReference>
<name>A0AAV0XKM8_9HEMI</name>
<dbReference type="PROSITE" id="PS51229">
    <property type="entry name" value="DCUN1"/>
    <property type="match status" value="1"/>
</dbReference>
<evidence type="ECO:0000313" key="5">
    <source>
        <dbReference type="Proteomes" id="UP001160148"/>
    </source>
</evidence>
<dbReference type="PANTHER" id="PTHR12281">
    <property type="entry name" value="RP42 RELATED"/>
    <property type="match status" value="1"/>
</dbReference>
<keyword evidence="5" id="KW-1185">Reference proteome</keyword>
<feature type="region of interest" description="Disordered" evidence="2">
    <location>
        <begin position="1"/>
        <end position="25"/>
    </location>
</feature>
<sequence>MMARKRRSTTEINTAENASVPKRRYTSAQRNHLEEMMVFNHKKCLSWYHKYTNDVGELGPEGMEKFCMDIGVDPEDLVMLVLAWKMSAKSMGYFSSAEWLKGLTELQCDSVKKLQSKLESLRLYFNDPLTFKSIYRYAYDFARDKDQRSMDIETAKLMLNLLLGKQWKLYTLFAKFIDQSKYRVINKDQWCNILEFSRSITTDLANYDIDGAWPVMLDEFVDWIKNSNS</sequence>
<dbReference type="InterPro" id="IPR042460">
    <property type="entry name" value="DCN1-like_PONY"/>
</dbReference>
<evidence type="ECO:0000256" key="2">
    <source>
        <dbReference type="SAM" id="MobiDB-lite"/>
    </source>
</evidence>
<reference evidence="4 5" key="1">
    <citation type="submission" date="2023-01" db="EMBL/GenBank/DDBJ databases">
        <authorList>
            <person name="Whitehead M."/>
        </authorList>
    </citation>
    <scope>NUCLEOTIDE SEQUENCE [LARGE SCALE GENOMIC DNA]</scope>
</reference>
<accession>A0AAV0XKM8</accession>
<dbReference type="Gene3D" id="1.10.238.200">
    <property type="entry name" value="Cullin, PONY binding domain"/>
    <property type="match status" value="1"/>
</dbReference>
<dbReference type="GO" id="GO:0000151">
    <property type="term" value="C:ubiquitin ligase complex"/>
    <property type="evidence" value="ECO:0007669"/>
    <property type="project" value="TreeGrafter"/>
</dbReference>
<dbReference type="GO" id="GO:0032182">
    <property type="term" value="F:ubiquitin-like protein binding"/>
    <property type="evidence" value="ECO:0007669"/>
    <property type="project" value="TreeGrafter"/>
</dbReference>
<dbReference type="GO" id="GO:0031624">
    <property type="term" value="F:ubiquitin conjugating enzyme binding"/>
    <property type="evidence" value="ECO:0007669"/>
    <property type="project" value="TreeGrafter"/>
</dbReference>